<dbReference type="RefSeq" id="WP_015019384.1">
    <property type="nucleotide sequence ID" value="NC_018719.1"/>
</dbReference>
<keyword evidence="2" id="KW-1185">Reference proteome</keyword>
<accession>K0III0</accession>
<dbReference type="EMBL" id="CP002408">
    <property type="protein sequence ID" value="AFU58848.1"/>
    <property type="molecule type" value="Genomic_DNA"/>
</dbReference>
<dbReference type="GeneID" id="13795779"/>
<evidence type="ECO:0000313" key="1">
    <source>
        <dbReference type="EMBL" id="AFU58848.1"/>
    </source>
</evidence>
<organism evidence="1 2">
    <name type="scientific">Nitrososphaera gargensis (strain Ga9.2)</name>
    <dbReference type="NCBI Taxonomy" id="1237085"/>
    <lineage>
        <taxon>Archaea</taxon>
        <taxon>Nitrososphaerota</taxon>
        <taxon>Nitrososphaeria</taxon>
        <taxon>Nitrososphaerales</taxon>
        <taxon>Nitrososphaeraceae</taxon>
        <taxon>Nitrososphaera</taxon>
    </lineage>
</organism>
<protein>
    <submittedName>
        <fullName evidence="1">Uncharacterized protein</fullName>
    </submittedName>
</protein>
<dbReference type="STRING" id="1237085.Ngar_c19160"/>
<dbReference type="BioCyc" id="CNIT1237085:G1324-1914-MONOMER"/>
<dbReference type="AlphaFoldDB" id="K0III0"/>
<dbReference type="InParanoid" id="K0III0"/>
<reference evidence="1 2" key="1">
    <citation type="journal article" date="2012" name="Environ. Microbiol.">
        <title>The genome of the ammonia-oxidizing Candidatus Nitrososphaera gargensis: insights into metabolic versatility and environmental adaptations.</title>
        <authorList>
            <person name="Spang A."/>
            <person name="Poehlein A."/>
            <person name="Offre P."/>
            <person name="Zumbragel S."/>
            <person name="Haider S."/>
            <person name="Rychlik N."/>
            <person name="Nowka B."/>
            <person name="Schmeisser C."/>
            <person name="Lebedeva E.V."/>
            <person name="Rattei T."/>
            <person name="Bohm C."/>
            <person name="Schmid M."/>
            <person name="Galushko A."/>
            <person name="Hatzenpichler R."/>
            <person name="Weinmaier T."/>
            <person name="Daniel R."/>
            <person name="Schleper C."/>
            <person name="Spieck E."/>
            <person name="Streit W."/>
            <person name="Wagner M."/>
        </authorList>
    </citation>
    <scope>NUCLEOTIDE SEQUENCE [LARGE SCALE GENOMIC DNA]</scope>
    <source>
        <strain evidence="2">Ga9.2</strain>
    </source>
</reference>
<name>K0III0_NITGG</name>
<sequence>MGLALSYPNLPDVLRKFVLNRAVTDCQFAFGAGIYAAHFHKEAYPKDLFILLHTNAELAYGLGLGFGTIFFYLPEQFQSELDLLIKSNVKLDDGLGSGIGMVMKYLPTEVQERFIS</sequence>
<dbReference type="KEGG" id="nga:Ngar_c19160"/>
<dbReference type="Proteomes" id="UP000008037">
    <property type="component" value="Chromosome"/>
</dbReference>
<gene>
    <name evidence="1" type="ordered locus">Ngar_c19160</name>
</gene>
<dbReference type="HOGENOM" id="CLU_2091377_0_0_2"/>
<evidence type="ECO:0000313" key="2">
    <source>
        <dbReference type="Proteomes" id="UP000008037"/>
    </source>
</evidence>
<proteinExistence type="predicted"/>